<evidence type="ECO:0000313" key="2">
    <source>
        <dbReference type="Proteomes" id="UP000747542"/>
    </source>
</evidence>
<dbReference type="AlphaFoldDB" id="A0A8J5MMQ6"/>
<organism evidence="1 2">
    <name type="scientific">Homarus americanus</name>
    <name type="common">American lobster</name>
    <dbReference type="NCBI Taxonomy" id="6706"/>
    <lineage>
        <taxon>Eukaryota</taxon>
        <taxon>Metazoa</taxon>
        <taxon>Ecdysozoa</taxon>
        <taxon>Arthropoda</taxon>
        <taxon>Crustacea</taxon>
        <taxon>Multicrustacea</taxon>
        <taxon>Malacostraca</taxon>
        <taxon>Eumalacostraca</taxon>
        <taxon>Eucarida</taxon>
        <taxon>Decapoda</taxon>
        <taxon>Pleocyemata</taxon>
        <taxon>Astacidea</taxon>
        <taxon>Nephropoidea</taxon>
        <taxon>Nephropidae</taxon>
        <taxon>Homarus</taxon>
    </lineage>
</organism>
<dbReference type="Gene3D" id="3.10.10.10">
    <property type="entry name" value="HIV Type 1 Reverse Transcriptase, subunit A, domain 1"/>
    <property type="match status" value="1"/>
</dbReference>
<gene>
    <name evidence="1" type="primary">Tf2-6-L4</name>
    <name evidence="1" type="ORF">Hamer_G009976</name>
</gene>
<keyword evidence="2" id="KW-1185">Reference proteome</keyword>
<protein>
    <submittedName>
        <fullName evidence="1">Putative Transposon Tf2-6 polyprotein-like 4</fullName>
    </submittedName>
</protein>
<name>A0A8J5MMQ6_HOMAM</name>
<proteinExistence type="predicted"/>
<dbReference type="InterPro" id="IPR043502">
    <property type="entry name" value="DNA/RNA_pol_sf"/>
</dbReference>
<accession>A0A8J5MMQ6</accession>
<reference evidence="1" key="1">
    <citation type="journal article" date="2021" name="Sci. Adv.">
        <title>The American lobster genome reveals insights on longevity, neural, and immune adaptations.</title>
        <authorList>
            <person name="Polinski J.M."/>
            <person name="Zimin A.V."/>
            <person name="Clark K.F."/>
            <person name="Kohn A.B."/>
            <person name="Sadowski N."/>
            <person name="Timp W."/>
            <person name="Ptitsyn A."/>
            <person name="Khanna P."/>
            <person name="Romanova D.Y."/>
            <person name="Williams P."/>
            <person name="Greenwood S.J."/>
            <person name="Moroz L.L."/>
            <person name="Walt D.R."/>
            <person name="Bodnar A.G."/>
        </authorList>
    </citation>
    <scope>NUCLEOTIDE SEQUENCE</scope>
    <source>
        <strain evidence="1">GMGI-L3</strain>
    </source>
</reference>
<sequence length="360" mass="40061">MEKQLEKLTAFLMQQAEMAKQAQLESQPREERWSQILERVVSQQAPSHHSTTTTSGVAAASKWCATPGQVSPNQRAALVSVLDDKRIRILRYRVGVADDTELEAYLRGQGNVIVDWRDFYSRVQELGVYTNRVSVRPAPQVVVDATHPAGRDTVVRTPFSVAEATVMGFDIVKSLVIYQSILDPSASAGLLSAEDFPAQIQPVKQSKLTSDRSSLPPGVIRASSPTLLVVLPRPTYPVRSPHDVVASIGSGACLITTMESKMGYFQVKIEDEDQDFTCFITPWGRFKFKRAVMGIVSSGDEYNRHLRRRDEKMNQDIVDPQVVPNVLGEVRDVYVMRTSRASEPLCGMNERVHECCPLVA</sequence>
<dbReference type="InterPro" id="IPR043128">
    <property type="entry name" value="Rev_trsase/Diguanyl_cyclase"/>
</dbReference>
<comment type="caution">
    <text evidence="1">The sequence shown here is derived from an EMBL/GenBank/DDBJ whole genome shotgun (WGS) entry which is preliminary data.</text>
</comment>
<dbReference type="EMBL" id="JAHLQT010037907">
    <property type="protein sequence ID" value="KAG7157146.1"/>
    <property type="molecule type" value="Genomic_DNA"/>
</dbReference>
<dbReference type="Gene3D" id="3.30.70.270">
    <property type="match status" value="1"/>
</dbReference>
<dbReference type="Proteomes" id="UP000747542">
    <property type="component" value="Unassembled WGS sequence"/>
</dbReference>
<evidence type="ECO:0000313" key="1">
    <source>
        <dbReference type="EMBL" id="KAG7157146.1"/>
    </source>
</evidence>
<dbReference type="SUPFAM" id="SSF56672">
    <property type="entry name" value="DNA/RNA polymerases"/>
    <property type="match status" value="1"/>
</dbReference>
<dbReference type="GO" id="GO:0071897">
    <property type="term" value="P:DNA biosynthetic process"/>
    <property type="evidence" value="ECO:0007669"/>
    <property type="project" value="UniProtKB-ARBA"/>
</dbReference>